<dbReference type="EMBL" id="JWZT01004031">
    <property type="protein sequence ID" value="KII65042.1"/>
    <property type="molecule type" value="Genomic_DNA"/>
</dbReference>
<evidence type="ECO:0000313" key="1">
    <source>
        <dbReference type="EMBL" id="KII65042.1"/>
    </source>
</evidence>
<dbReference type="Proteomes" id="UP000031668">
    <property type="component" value="Unassembled WGS sequence"/>
</dbReference>
<name>A0A0C2MTL1_THEKT</name>
<keyword evidence="2" id="KW-1185">Reference proteome</keyword>
<dbReference type="AlphaFoldDB" id="A0A0C2MTL1"/>
<protein>
    <submittedName>
        <fullName evidence="1">Uncharacterized protein</fullName>
    </submittedName>
</protein>
<organism evidence="1 2">
    <name type="scientific">Thelohanellus kitauei</name>
    <name type="common">Myxosporean</name>
    <dbReference type="NCBI Taxonomy" id="669202"/>
    <lineage>
        <taxon>Eukaryota</taxon>
        <taxon>Metazoa</taxon>
        <taxon>Cnidaria</taxon>
        <taxon>Myxozoa</taxon>
        <taxon>Myxosporea</taxon>
        <taxon>Bivalvulida</taxon>
        <taxon>Platysporina</taxon>
        <taxon>Myxobolidae</taxon>
        <taxon>Thelohanellus</taxon>
    </lineage>
</organism>
<sequence>MITQHGTTLASGDAILLGKGIEPKKVMVDHSIIFIDRTAVRLLCVKQSTQVYVLSKHGFAQIAFAGIYEDEDSTQGLPQKSLVVQLKLLGKGRVQLEPSQRYPSSDLKF</sequence>
<comment type="caution">
    <text evidence="1">The sequence shown here is derived from an EMBL/GenBank/DDBJ whole genome shotgun (WGS) entry which is preliminary data.</text>
</comment>
<evidence type="ECO:0000313" key="2">
    <source>
        <dbReference type="Proteomes" id="UP000031668"/>
    </source>
</evidence>
<reference evidence="1 2" key="1">
    <citation type="journal article" date="2014" name="Genome Biol. Evol.">
        <title>The genome of the myxosporean Thelohanellus kitauei shows adaptations to nutrient acquisition within its fish host.</title>
        <authorList>
            <person name="Yang Y."/>
            <person name="Xiong J."/>
            <person name="Zhou Z."/>
            <person name="Huo F."/>
            <person name="Miao W."/>
            <person name="Ran C."/>
            <person name="Liu Y."/>
            <person name="Zhang J."/>
            <person name="Feng J."/>
            <person name="Wang M."/>
            <person name="Wang M."/>
            <person name="Wang L."/>
            <person name="Yao B."/>
        </authorList>
    </citation>
    <scope>NUCLEOTIDE SEQUENCE [LARGE SCALE GENOMIC DNA]</scope>
    <source>
        <strain evidence="1">Wuqing</strain>
    </source>
</reference>
<proteinExistence type="predicted"/>
<accession>A0A0C2MTL1</accession>
<gene>
    <name evidence="1" type="ORF">RF11_10763</name>
</gene>